<comment type="function">
    <text evidence="8">Required for box C/D snoRNAs accumulation involved in snoRNA processing, snoRNA transport to the nucleolus and ribosome biogenesis.</text>
</comment>
<dbReference type="InterPro" id="IPR007529">
    <property type="entry name" value="Znf_HIT"/>
</dbReference>
<protein>
    <recommendedName>
        <fullName evidence="11">Box C/D snoRNA protein 1</fullName>
    </recommendedName>
    <alternativeName>
        <fullName evidence="12">Zinc finger HIT domain-containing protein 6</fullName>
    </alternativeName>
</protein>
<dbReference type="Pfam" id="PF25790">
    <property type="entry name" value="BCD1"/>
    <property type="match status" value="1"/>
</dbReference>
<evidence type="ECO:0000256" key="8">
    <source>
        <dbReference type="ARBA" id="ARBA00049598"/>
    </source>
</evidence>
<evidence type="ECO:0000256" key="12">
    <source>
        <dbReference type="ARBA" id="ARBA00077531"/>
    </source>
</evidence>
<evidence type="ECO:0000259" key="15">
    <source>
        <dbReference type="PROSITE" id="PS51083"/>
    </source>
</evidence>
<evidence type="ECO:0000256" key="10">
    <source>
        <dbReference type="ARBA" id="ARBA00061949"/>
    </source>
</evidence>
<evidence type="ECO:0000256" key="2">
    <source>
        <dbReference type="ARBA" id="ARBA00022517"/>
    </source>
</evidence>
<dbReference type="GO" id="GO:0008270">
    <property type="term" value="F:zinc ion binding"/>
    <property type="evidence" value="ECO:0007669"/>
    <property type="project" value="UniProtKB-UniRule"/>
</dbReference>
<reference evidence="16 17" key="1">
    <citation type="journal article" date="2020" name="Genomics">
        <title>Complete, high-quality genomes from long-read metagenomic sequencing of two wolf lichen thalli reveals enigmatic genome architecture.</title>
        <authorList>
            <person name="McKenzie S.K."/>
            <person name="Walston R.F."/>
            <person name="Allen J.L."/>
        </authorList>
    </citation>
    <scope>NUCLEOTIDE SEQUENCE [LARGE SCALE GENOMIC DNA]</scope>
    <source>
        <strain evidence="16">WasteWater2</strain>
    </source>
</reference>
<keyword evidence="4" id="KW-0479">Metal-binding</keyword>
<evidence type="ECO:0000256" key="3">
    <source>
        <dbReference type="ARBA" id="ARBA00022553"/>
    </source>
</evidence>
<keyword evidence="1" id="KW-1017">Isopeptide bond</keyword>
<dbReference type="EMBL" id="JACCJC010000021">
    <property type="protein sequence ID" value="KAF6236148.1"/>
    <property type="molecule type" value="Genomic_DNA"/>
</dbReference>
<dbReference type="InterPro" id="IPR051639">
    <property type="entry name" value="BCD1"/>
</dbReference>
<dbReference type="PANTHER" id="PTHR13483">
    <property type="entry name" value="BOX C_D SNORNA PROTEIN 1-RELATED"/>
    <property type="match status" value="1"/>
</dbReference>
<dbReference type="Gene3D" id="3.30.60.190">
    <property type="match status" value="1"/>
</dbReference>
<keyword evidence="6" id="KW-0862">Zinc</keyword>
<name>A0A8H6L5D4_9LECA</name>
<dbReference type="InterPro" id="IPR057721">
    <property type="entry name" value="BCD1_alpha/beta"/>
</dbReference>
<dbReference type="GO" id="GO:0005634">
    <property type="term" value="C:nucleus"/>
    <property type="evidence" value="ECO:0007669"/>
    <property type="project" value="TreeGrafter"/>
</dbReference>
<evidence type="ECO:0000256" key="9">
    <source>
        <dbReference type="ARBA" id="ARBA00049654"/>
    </source>
</evidence>
<feature type="compositionally biased region" description="Basic residues" evidence="14">
    <location>
        <begin position="184"/>
        <end position="193"/>
    </location>
</feature>
<dbReference type="PANTHER" id="PTHR13483:SF11">
    <property type="entry name" value="ZINC FINGER HIT DOMAIN-CONTAINING PROTEIN 3"/>
    <property type="match status" value="1"/>
</dbReference>
<keyword evidence="7" id="KW-0832">Ubl conjugation</keyword>
<evidence type="ECO:0000313" key="17">
    <source>
        <dbReference type="Proteomes" id="UP000578531"/>
    </source>
</evidence>
<keyword evidence="5 13" id="KW-0863">Zinc-finger</keyword>
<evidence type="ECO:0000256" key="4">
    <source>
        <dbReference type="ARBA" id="ARBA00022723"/>
    </source>
</evidence>
<dbReference type="Pfam" id="PF04438">
    <property type="entry name" value="zf-HIT"/>
    <property type="match status" value="1"/>
</dbReference>
<dbReference type="GO" id="GO:0070761">
    <property type="term" value="C:pre-snoRNP complex"/>
    <property type="evidence" value="ECO:0007669"/>
    <property type="project" value="TreeGrafter"/>
</dbReference>
<dbReference type="CDD" id="cd23023">
    <property type="entry name" value="zf-HIT_BCD1"/>
    <property type="match status" value="1"/>
</dbReference>
<comment type="similarity">
    <text evidence="9">Belongs to the BCD1 family.</text>
</comment>
<proteinExistence type="inferred from homology"/>
<evidence type="ECO:0000256" key="7">
    <source>
        <dbReference type="ARBA" id="ARBA00022843"/>
    </source>
</evidence>
<feature type="domain" description="HIT-type" evidence="15">
    <location>
        <begin position="10"/>
        <end position="44"/>
    </location>
</feature>
<feature type="compositionally biased region" description="Polar residues" evidence="14">
    <location>
        <begin position="216"/>
        <end position="226"/>
    </location>
</feature>
<dbReference type="GeneID" id="59287439"/>
<keyword evidence="17" id="KW-1185">Reference proteome</keyword>
<dbReference type="GO" id="GO:0048254">
    <property type="term" value="P:snoRNA localization"/>
    <property type="evidence" value="ECO:0007669"/>
    <property type="project" value="TreeGrafter"/>
</dbReference>
<evidence type="ECO:0000256" key="5">
    <source>
        <dbReference type="ARBA" id="ARBA00022771"/>
    </source>
</evidence>
<dbReference type="GO" id="GO:0000463">
    <property type="term" value="P:maturation of LSU-rRNA from tricistronic rRNA transcript (SSU-rRNA, 5.8S rRNA, LSU-rRNA)"/>
    <property type="evidence" value="ECO:0007669"/>
    <property type="project" value="TreeGrafter"/>
</dbReference>
<feature type="region of interest" description="Disordered" evidence="14">
    <location>
        <begin position="180"/>
        <end position="281"/>
    </location>
</feature>
<organism evidence="16 17">
    <name type="scientific">Letharia columbiana</name>
    <dbReference type="NCBI Taxonomy" id="112416"/>
    <lineage>
        <taxon>Eukaryota</taxon>
        <taxon>Fungi</taxon>
        <taxon>Dikarya</taxon>
        <taxon>Ascomycota</taxon>
        <taxon>Pezizomycotina</taxon>
        <taxon>Lecanoromycetes</taxon>
        <taxon>OSLEUM clade</taxon>
        <taxon>Lecanoromycetidae</taxon>
        <taxon>Lecanorales</taxon>
        <taxon>Lecanorineae</taxon>
        <taxon>Parmeliaceae</taxon>
        <taxon>Letharia</taxon>
    </lineage>
</organism>
<dbReference type="GO" id="GO:0000492">
    <property type="term" value="P:box C/D snoRNP assembly"/>
    <property type="evidence" value="ECO:0007669"/>
    <property type="project" value="TreeGrafter"/>
</dbReference>
<dbReference type="AlphaFoldDB" id="A0A8H6L5D4"/>
<feature type="compositionally biased region" description="Low complexity" evidence="14">
    <location>
        <begin position="198"/>
        <end position="211"/>
    </location>
</feature>
<dbReference type="FunFam" id="3.30.60.190:FF:000001">
    <property type="entry name" value="box C/D snoRNA protein 1"/>
    <property type="match status" value="1"/>
</dbReference>
<dbReference type="PROSITE" id="PS51083">
    <property type="entry name" value="ZF_HIT"/>
    <property type="match status" value="1"/>
</dbReference>
<feature type="compositionally biased region" description="Low complexity" evidence="14">
    <location>
        <begin position="267"/>
        <end position="278"/>
    </location>
</feature>
<evidence type="ECO:0000256" key="1">
    <source>
        <dbReference type="ARBA" id="ARBA00022499"/>
    </source>
</evidence>
<dbReference type="SUPFAM" id="SSF144232">
    <property type="entry name" value="HIT/MYND zinc finger-like"/>
    <property type="match status" value="1"/>
</dbReference>
<evidence type="ECO:0000256" key="13">
    <source>
        <dbReference type="PROSITE-ProRule" id="PRU00453"/>
    </source>
</evidence>
<evidence type="ECO:0000256" key="6">
    <source>
        <dbReference type="ARBA" id="ARBA00022833"/>
    </source>
</evidence>
<dbReference type="OrthoDB" id="272357at2759"/>
<sequence length="408" mass="45277">MADPLLSSLCTICHVHPHKYRCPRCSTLTCSLPCIKRHKQWAQCNGVRDPTKYMKRADLATPKGIDHDYNYLTSIERELDHAEKNAISRGFMLEEERRRGKQPAKGETQFNAAIERCGVVVAKAPKGMTRSKRNATICSKKNRTLQWTVEWVHPDGNKTMDKLWETQSISAAYDDHLRYLDRSHPKKRRKPDHKYKDSAASATFVSSSVPAHDSTVGEQPSGSTTMAPVGKRKREEDEARVNRNAEGENPNMAVAEDTGDSGAIKNSASIPASSDASPVTEPAPKVDFNFYLHHPSLPSRHPVVIPLPPDAKLATSLTNRLVLEFPTIYVLRSQPDGRLPEGLVSEEDFFASAKKESIEEIAGEKTSVGGFDGRFEERKAHDLEDGEVDQGRLLEVLGKDLKGIAGSL</sequence>
<feature type="compositionally biased region" description="Basic and acidic residues" evidence="14">
    <location>
        <begin position="233"/>
        <end position="246"/>
    </location>
</feature>
<comment type="caution">
    <text evidence="16">The sequence shown here is derived from an EMBL/GenBank/DDBJ whole genome shotgun (WGS) entry which is preliminary data.</text>
</comment>
<keyword evidence="2" id="KW-0690">Ribosome biogenesis</keyword>
<dbReference type="RefSeq" id="XP_037165500.1">
    <property type="nucleotide sequence ID" value="XM_037307691.1"/>
</dbReference>
<evidence type="ECO:0000256" key="14">
    <source>
        <dbReference type="SAM" id="MobiDB-lite"/>
    </source>
</evidence>
<gene>
    <name evidence="16" type="ORF">HO173_005777</name>
</gene>
<dbReference type="Proteomes" id="UP000578531">
    <property type="component" value="Unassembled WGS sequence"/>
</dbReference>
<accession>A0A8H6L5D4</accession>
<keyword evidence="3" id="KW-0597">Phosphoprotein</keyword>
<evidence type="ECO:0000313" key="16">
    <source>
        <dbReference type="EMBL" id="KAF6236148.1"/>
    </source>
</evidence>
<evidence type="ECO:0000256" key="11">
    <source>
        <dbReference type="ARBA" id="ARBA00068630"/>
    </source>
</evidence>
<comment type="subunit">
    <text evidence="10">Interacts with FBL, SNU13, NOP58, NUFIP1, RUVBL1, RUVBL2 and TAF9. Interacts (via HIT-type zinc finger) with the RUVBL1/RUVBL2 complex in the presence of ADP.</text>
</comment>